<accession>T1K548</accession>
<dbReference type="HOGENOM" id="CLU_2779122_0_0_1"/>
<name>T1K548_TETUR</name>
<reference evidence="2" key="1">
    <citation type="submission" date="2011-08" db="EMBL/GenBank/DDBJ databases">
        <authorList>
            <person name="Rombauts S."/>
        </authorList>
    </citation>
    <scope>NUCLEOTIDE SEQUENCE</scope>
    <source>
        <strain evidence="2">London</strain>
    </source>
</reference>
<proteinExistence type="predicted"/>
<dbReference type="EMBL" id="CAEY01001585">
    <property type="status" value="NOT_ANNOTATED_CDS"/>
    <property type="molecule type" value="Genomic_DNA"/>
</dbReference>
<dbReference type="EnsemblMetazoa" id="tetur05g05010.1">
    <property type="protein sequence ID" value="tetur05g05010.1"/>
    <property type="gene ID" value="tetur05g05010"/>
</dbReference>
<organism evidence="1 2">
    <name type="scientific">Tetranychus urticae</name>
    <name type="common">Two-spotted spider mite</name>
    <dbReference type="NCBI Taxonomy" id="32264"/>
    <lineage>
        <taxon>Eukaryota</taxon>
        <taxon>Metazoa</taxon>
        <taxon>Ecdysozoa</taxon>
        <taxon>Arthropoda</taxon>
        <taxon>Chelicerata</taxon>
        <taxon>Arachnida</taxon>
        <taxon>Acari</taxon>
        <taxon>Acariformes</taxon>
        <taxon>Trombidiformes</taxon>
        <taxon>Prostigmata</taxon>
        <taxon>Eleutherengona</taxon>
        <taxon>Raphignathae</taxon>
        <taxon>Tetranychoidea</taxon>
        <taxon>Tetranychidae</taxon>
        <taxon>Tetranychus</taxon>
    </lineage>
</organism>
<sequence>MQVRSLETPVKIGLCVLKLAALTKTSHREIKHFWSYQNADSPNVSRKDCAPKTHKSKLLARKKIPYSLK</sequence>
<dbReference type="Proteomes" id="UP000015104">
    <property type="component" value="Unassembled WGS sequence"/>
</dbReference>
<protein>
    <submittedName>
        <fullName evidence="1">Uncharacterized protein</fullName>
    </submittedName>
</protein>
<keyword evidence="2" id="KW-1185">Reference proteome</keyword>
<evidence type="ECO:0000313" key="2">
    <source>
        <dbReference type="Proteomes" id="UP000015104"/>
    </source>
</evidence>
<reference evidence="1" key="2">
    <citation type="submission" date="2015-06" db="UniProtKB">
        <authorList>
            <consortium name="EnsemblMetazoa"/>
        </authorList>
    </citation>
    <scope>IDENTIFICATION</scope>
</reference>
<dbReference type="AlphaFoldDB" id="T1K548"/>
<evidence type="ECO:0000313" key="1">
    <source>
        <dbReference type="EnsemblMetazoa" id="tetur05g05010.1"/>
    </source>
</evidence>